<dbReference type="PRINTS" id="PR01186">
    <property type="entry name" value="INTEGRINB"/>
</dbReference>
<dbReference type="InterPro" id="IPR002369">
    <property type="entry name" value="Integrin_bsu_VWA"/>
</dbReference>
<feature type="disulfide bond" evidence="15">
    <location>
        <begin position="640"/>
        <end position="649"/>
    </location>
</feature>
<feature type="disulfide bond" evidence="15">
    <location>
        <begin position="571"/>
        <end position="576"/>
    </location>
</feature>
<evidence type="ECO:0000256" key="1">
    <source>
        <dbReference type="ARBA" id="ARBA00004251"/>
    </source>
</evidence>
<feature type="disulfide bond" evidence="15">
    <location>
        <begin position="251"/>
        <end position="292"/>
    </location>
</feature>
<keyword evidence="3" id="KW-1003">Cell membrane</keyword>
<feature type="disulfide bond" evidence="15">
    <location>
        <begin position="578"/>
        <end position="587"/>
    </location>
</feature>
<evidence type="ECO:0000256" key="8">
    <source>
        <dbReference type="ARBA" id="ARBA00022889"/>
    </source>
</evidence>
<keyword evidence="6" id="KW-0732">Signal</keyword>
<dbReference type="SUPFAM" id="SSF53300">
    <property type="entry name" value="vWA-like"/>
    <property type="match status" value="1"/>
</dbReference>
<dbReference type="Gene3D" id="3.40.50.410">
    <property type="entry name" value="von Willebrand factor, type A domain"/>
    <property type="match status" value="1"/>
</dbReference>
<feature type="disulfide bond" evidence="15">
    <location>
        <begin position="633"/>
        <end position="636"/>
    </location>
</feature>
<dbReference type="InterPro" id="IPR036465">
    <property type="entry name" value="vWFA_dom_sf"/>
</dbReference>
<dbReference type="PIRSF" id="PIRSF002512">
    <property type="entry name" value="Integrin_B"/>
    <property type="match status" value="1"/>
</dbReference>
<feature type="disulfide bond" evidence="15">
    <location>
        <begin position="499"/>
        <end position="513"/>
    </location>
</feature>
<dbReference type="PROSITE" id="PS00243">
    <property type="entry name" value="I_EGF_1"/>
    <property type="match status" value="1"/>
</dbReference>
<dbReference type="SUPFAM" id="SSF103575">
    <property type="entry name" value="Plexin repeat"/>
    <property type="match status" value="1"/>
</dbReference>
<evidence type="ECO:0000256" key="2">
    <source>
        <dbReference type="ARBA" id="ARBA00007449"/>
    </source>
</evidence>
<name>A0A0N5AQW1_9BILA</name>
<dbReference type="FunFam" id="2.10.25.10:FF:000043">
    <property type="entry name" value="Integrin beta"/>
    <property type="match status" value="1"/>
</dbReference>
<dbReference type="GO" id="GO:0005925">
    <property type="term" value="C:focal adhesion"/>
    <property type="evidence" value="ECO:0007669"/>
    <property type="project" value="TreeGrafter"/>
</dbReference>
<keyword evidence="13" id="KW-0675">Receptor</keyword>
<feature type="disulfide bond" evidence="15">
    <location>
        <begin position="617"/>
        <end position="630"/>
    </location>
</feature>
<keyword evidence="8 16" id="KW-0130">Cell adhesion</keyword>
<reference evidence="22" key="1">
    <citation type="submission" date="2017-02" db="UniProtKB">
        <authorList>
            <consortium name="WormBaseParasite"/>
        </authorList>
    </citation>
    <scope>IDENTIFICATION</scope>
</reference>
<dbReference type="InterPro" id="IPR057073">
    <property type="entry name" value="EGF_integrin_2"/>
</dbReference>
<evidence type="ECO:0000256" key="16">
    <source>
        <dbReference type="RuleBase" id="RU000633"/>
    </source>
</evidence>
<dbReference type="Pfam" id="PF08725">
    <property type="entry name" value="Integrin_b_cyt"/>
    <property type="match status" value="1"/>
</dbReference>
<feature type="disulfide bond" evidence="15">
    <location>
        <begin position="40"/>
        <end position="50"/>
    </location>
</feature>
<dbReference type="InterPro" id="IPR057243">
    <property type="entry name" value="Integrin_I-EGF_CS"/>
</dbReference>
<dbReference type="SMART" id="SM01242">
    <property type="entry name" value="Integrin_B_tail"/>
    <property type="match status" value="1"/>
</dbReference>
<dbReference type="GO" id="GO:0033627">
    <property type="term" value="P:cell adhesion mediated by integrin"/>
    <property type="evidence" value="ECO:0007669"/>
    <property type="project" value="TreeGrafter"/>
</dbReference>
<dbReference type="SMART" id="SM01241">
    <property type="entry name" value="Integrin_b_cyt"/>
    <property type="match status" value="1"/>
</dbReference>
<keyword evidence="11 17" id="KW-0472">Membrane</keyword>
<keyword evidence="12 15" id="KW-1015">Disulfide bond</keyword>
<evidence type="ECO:0000313" key="22">
    <source>
        <dbReference type="WBParaSite" id="SMUV_0000708801-mRNA-1"/>
    </source>
</evidence>
<feature type="disulfide bond" evidence="15">
    <location>
        <begin position="488"/>
        <end position="497"/>
    </location>
</feature>
<dbReference type="WBParaSite" id="SMUV_0000708801-mRNA-1">
    <property type="protein sequence ID" value="SMUV_0000708801-mRNA-1"/>
    <property type="gene ID" value="SMUV_0000708801"/>
</dbReference>
<feature type="disulfide bond" evidence="15">
    <location>
        <begin position="589"/>
        <end position="596"/>
    </location>
</feature>
<dbReference type="GO" id="GO:0016477">
    <property type="term" value="P:cell migration"/>
    <property type="evidence" value="ECO:0007669"/>
    <property type="project" value="TreeGrafter"/>
</dbReference>
<feature type="disulfide bond" evidence="15">
    <location>
        <begin position="612"/>
        <end position="662"/>
    </location>
</feature>
<accession>A0A0N5AQW1</accession>
<feature type="disulfide bond" evidence="15">
    <location>
        <begin position="535"/>
        <end position="550"/>
    </location>
</feature>
<feature type="domain" description="Integrin beta subunit VWA" evidence="18">
    <location>
        <begin position="39"/>
        <end position="461"/>
    </location>
</feature>
<feature type="disulfide bond" evidence="15">
    <location>
        <begin position="573"/>
        <end position="604"/>
    </location>
</feature>
<evidence type="ECO:0000256" key="9">
    <source>
        <dbReference type="ARBA" id="ARBA00022989"/>
    </source>
</evidence>
<keyword evidence="10 16" id="KW-0401">Integrin</keyword>
<evidence type="ECO:0000256" key="3">
    <source>
        <dbReference type="ARBA" id="ARBA00022475"/>
    </source>
</evidence>
<keyword evidence="4" id="KW-0597">Phosphoprotein</keyword>
<keyword evidence="14" id="KW-0325">Glycoprotein</keyword>
<dbReference type="PROSITE" id="PS52047">
    <property type="entry name" value="I_EGF_2"/>
    <property type="match status" value="2"/>
</dbReference>
<evidence type="ECO:0000259" key="19">
    <source>
        <dbReference type="SMART" id="SM01241"/>
    </source>
</evidence>
<dbReference type="Gene3D" id="4.10.1240.30">
    <property type="match status" value="1"/>
</dbReference>
<dbReference type="GO" id="GO:0009986">
    <property type="term" value="C:cell surface"/>
    <property type="evidence" value="ECO:0007669"/>
    <property type="project" value="TreeGrafter"/>
</dbReference>
<dbReference type="InterPro" id="IPR015812">
    <property type="entry name" value="Integrin_bsu"/>
</dbReference>
<dbReference type="InterPro" id="IPR014836">
    <property type="entry name" value="Integrin_bsu_cyt_dom"/>
</dbReference>
<dbReference type="Pfam" id="PF00362">
    <property type="entry name" value="Integrin_beta"/>
    <property type="match status" value="1"/>
</dbReference>
<dbReference type="Pfam" id="PF23105">
    <property type="entry name" value="EGF_integrin"/>
    <property type="match status" value="2"/>
</dbReference>
<dbReference type="SUPFAM" id="SSF69179">
    <property type="entry name" value="Integrin domains"/>
    <property type="match status" value="1"/>
</dbReference>
<evidence type="ECO:0000259" key="20">
    <source>
        <dbReference type="SMART" id="SM01242"/>
    </source>
</evidence>
<evidence type="ECO:0000256" key="10">
    <source>
        <dbReference type="ARBA" id="ARBA00023037"/>
    </source>
</evidence>
<protein>
    <recommendedName>
        <fullName evidence="16">Integrin beta</fullName>
    </recommendedName>
</protein>
<dbReference type="GO" id="GO:0008305">
    <property type="term" value="C:integrin complex"/>
    <property type="evidence" value="ECO:0007669"/>
    <property type="project" value="TreeGrafter"/>
</dbReference>
<dbReference type="Pfam" id="PF07965">
    <property type="entry name" value="Integrin_B_tail"/>
    <property type="match status" value="1"/>
</dbReference>
<comment type="similarity">
    <text evidence="2 16">Belongs to the integrin beta chain family.</text>
</comment>
<feature type="disulfide bond" evidence="15">
    <location>
        <begin position="199"/>
        <end position="203"/>
    </location>
</feature>
<dbReference type="InterPro" id="IPR036349">
    <property type="entry name" value="Integrin_bsu_tail_dom_sf"/>
</dbReference>
<evidence type="ECO:0000313" key="21">
    <source>
        <dbReference type="Proteomes" id="UP000046393"/>
    </source>
</evidence>
<feature type="transmembrane region" description="Helical" evidence="17">
    <location>
        <begin position="723"/>
        <end position="745"/>
    </location>
</feature>
<feature type="disulfide bond" evidence="15">
    <location>
        <begin position="528"/>
        <end position="533"/>
    </location>
</feature>
<sequence length="799" mass="88885">LIRLGTRYLLIAAKVHLRAYIVDSDIDSPCLRLSRSNYTCSACIQLHNTCAWCSSKVYEFSRCGTAAYLRTMNCSEIDISDPKVTLKEEKNAKLTNAGEKESEDEAVQLKPQELTINIRPKAKVEFDVTYRQAVDYPVDLYYLMDLSYSMTDDKANLAKLGDALGERMKNITKNFRLGFGSFIDKSLKPFVDPRAQHPCPDGCVPPYGFKHQMTLTREADRFSKEVLAAEISGNLDAPEGGFDAIVQTLACHKEIGWRNRARKMIVFSTDAGFHYAGDGRLAGVVMPNDGKCHLDKDGYYTKSSEQDYPSIALLHQKILERKANLIFAVTSANQKLYSQLKEALPDVGSSVGVLANDSKNIIELIATEYNKISQEIIMVDNANASQGLHLSYKTKCLGVGSIVKNNFQTNICNGIKVGDEVTFKLTLEVTHCVDQRDFVLKIGPSGLDEVLIVNVHVQCDCDCENKNIVRNAKECNGKGDLVCGVCKCHGTNIGRFCECDRLGFSDVALEAACRKDKNSPICEGRGYCECGVCKCKTRENALEKITGKYCECDNYNCPHHNRKPCAGHGVCECNKCICDENWTGSACQCLNSTENCRSANGKICNGHGQCICGQCLCNTTETHRYSGAKCESCPTCPKKCVELKSCVQCQQWKTGPLNETMCEQCPFSVIPVDTLPVINDTEKCQFEDTSDDCTFYFLYFEDEDGNVTVWVKKEKDCPPPVPVLAIVLGVIAGIVILGLLLLLVWKALTVIHDRREVAKFEDERLMAKWDTNENPIYKQATTTFKNPVYNGSSVKSRRQ</sequence>
<keyword evidence="9 17" id="KW-1133">Transmembrane helix</keyword>
<proteinExistence type="inferred from homology"/>
<dbReference type="InterPro" id="IPR012896">
    <property type="entry name" value="Integrin_bsu_tail"/>
</dbReference>
<dbReference type="SUPFAM" id="SSF57196">
    <property type="entry name" value="EGF/Laminin"/>
    <property type="match status" value="2"/>
</dbReference>
<dbReference type="FunFam" id="1.20.5.100:FF:000002">
    <property type="entry name" value="Integrin beta"/>
    <property type="match status" value="1"/>
</dbReference>
<organism evidence="21 22">
    <name type="scientific">Syphacia muris</name>
    <dbReference type="NCBI Taxonomy" id="451379"/>
    <lineage>
        <taxon>Eukaryota</taxon>
        <taxon>Metazoa</taxon>
        <taxon>Ecdysozoa</taxon>
        <taxon>Nematoda</taxon>
        <taxon>Chromadorea</taxon>
        <taxon>Rhabditida</taxon>
        <taxon>Spirurina</taxon>
        <taxon>Oxyuridomorpha</taxon>
        <taxon>Oxyuroidea</taxon>
        <taxon>Oxyuridae</taxon>
        <taxon>Syphacia</taxon>
    </lineage>
</organism>
<feature type="disulfide bond" evidence="15">
    <location>
        <begin position="646"/>
        <end position="717"/>
    </location>
</feature>
<dbReference type="PANTHER" id="PTHR10082">
    <property type="entry name" value="INTEGRIN BETA SUBUNIT"/>
    <property type="match status" value="1"/>
</dbReference>
<dbReference type="Gene3D" id="1.20.5.100">
    <property type="entry name" value="Cytochrome c1, transmembrane anchor, C-terminal"/>
    <property type="match status" value="1"/>
</dbReference>
<feature type="disulfide bond" evidence="15">
    <location>
        <begin position="459"/>
        <end position="463"/>
    </location>
</feature>
<keyword evidence="5 16" id="KW-0812">Transmembrane</keyword>
<evidence type="ECO:0000256" key="14">
    <source>
        <dbReference type="ARBA" id="ARBA00023180"/>
    </source>
</evidence>
<feature type="disulfide bond" evidence="15">
    <location>
        <begin position="396"/>
        <end position="412"/>
    </location>
</feature>
<dbReference type="Proteomes" id="UP000046393">
    <property type="component" value="Unplaced"/>
</dbReference>
<evidence type="ECO:0000256" key="13">
    <source>
        <dbReference type="ARBA" id="ARBA00023170"/>
    </source>
</evidence>
<dbReference type="GO" id="GO:0005178">
    <property type="term" value="F:integrin binding"/>
    <property type="evidence" value="ECO:0007669"/>
    <property type="project" value="TreeGrafter"/>
</dbReference>
<evidence type="ECO:0000256" key="17">
    <source>
        <dbReference type="SAM" id="Phobius"/>
    </source>
</evidence>
<dbReference type="GO" id="GO:0007160">
    <property type="term" value="P:cell-matrix adhesion"/>
    <property type="evidence" value="ECO:0007669"/>
    <property type="project" value="TreeGrafter"/>
</dbReference>
<feature type="disulfide bond" evidence="15">
    <location>
        <begin position="530"/>
        <end position="565"/>
    </location>
</feature>
<feature type="disulfide bond" evidence="15">
    <location>
        <begin position="483"/>
        <end position="522"/>
    </location>
</feature>
<dbReference type="FunFam" id="2.10.25.10:FF:000155">
    <property type="entry name" value="Integrin beta"/>
    <property type="match status" value="1"/>
</dbReference>
<dbReference type="SMART" id="SM00187">
    <property type="entry name" value="INB"/>
    <property type="match status" value="1"/>
</dbReference>
<dbReference type="GO" id="GO:0007229">
    <property type="term" value="P:integrin-mediated signaling pathway"/>
    <property type="evidence" value="ECO:0007669"/>
    <property type="project" value="UniProtKB-KW"/>
</dbReference>
<feature type="domain" description="Integrin beta subunit tail" evidence="20">
    <location>
        <begin position="640"/>
        <end position="722"/>
    </location>
</feature>
<evidence type="ECO:0000256" key="6">
    <source>
        <dbReference type="ARBA" id="ARBA00022729"/>
    </source>
</evidence>
<dbReference type="PANTHER" id="PTHR10082:SF60">
    <property type="entry name" value="INTEGRIN BETA-PS"/>
    <property type="match status" value="1"/>
</dbReference>
<feature type="domain" description="Integrin beta subunit cytoplasmic" evidence="19">
    <location>
        <begin position="746"/>
        <end position="792"/>
    </location>
</feature>
<dbReference type="GO" id="GO:0098609">
    <property type="term" value="P:cell-cell adhesion"/>
    <property type="evidence" value="ECO:0007669"/>
    <property type="project" value="TreeGrafter"/>
</dbReference>
<evidence type="ECO:0000256" key="11">
    <source>
        <dbReference type="ARBA" id="ARBA00023136"/>
    </source>
</evidence>
<dbReference type="STRING" id="451379.A0A0N5AQW1"/>
<evidence type="ECO:0000259" key="18">
    <source>
        <dbReference type="SMART" id="SM00187"/>
    </source>
</evidence>
<evidence type="ECO:0000256" key="15">
    <source>
        <dbReference type="PIRSR" id="PIRSR002512-1"/>
    </source>
</evidence>
<evidence type="ECO:0000256" key="12">
    <source>
        <dbReference type="ARBA" id="ARBA00023157"/>
    </source>
</evidence>
<dbReference type="InterPro" id="IPR032695">
    <property type="entry name" value="Integrin_dom_sf"/>
</dbReference>
<dbReference type="AlphaFoldDB" id="A0A0N5AQW1"/>
<evidence type="ECO:0000256" key="5">
    <source>
        <dbReference type="ARBA" id="ARBA00022692"/>
    </source>
</evidence>
<feature type="disulfide bond" evidence="15">
    <location>
        <begin position="552"/>
        <end position="557"/>
    </location>
</feature>
<dbReference type="Gene3D" id="2.60.40.1510">
    <property type="entry name" value="ntegrin, alpha v. Chain A, domain 3"/>
    <property type="match status" value="1"/>
</dbReference>
<evidence type="ECO:0000256" key="4">
    <source>
        <dbReference type="ARBA" id="ARBA00022553"/>
    </source>
</evidence>
<dbReference type="Gene3D" id="2.10.25.10">
    <property type="entry name" value="Laminin"/>
    <property type="match status" value="4"/>
</dbReference>
<feature type="disulfide bond" evidence="15">
    <location>
        <begin position="53"/>
        <end position="63"/>
    </location>
</feature>
<dbReference type="FunFam" id="3.40.50.410:FF:000002">
    <property type="entry name" value="Integrin beta"/>
    <property type="match status" value="1"/>
</dbReference>
<comment type="subcellular location">
    <subcellularLocation>
        <location evidence="1 16">Cell membrane</location>
        <topology evidence="1 16">Single-pass type I membrane protein</topology>
    </subcellularLocation>
</comment>
<feature type="disulfide bond" evidence="15">
    <location>
        <begin position="43"/>
        <end position="74"/>
    </location>
</feature>
<evidence type="ECO:0000256" key="7">
    <source>
        <dbReference type="ARBA" id="ARBA00022737"/>
    </source>
</evidence>
<keyword evidence="7" id="KW-0677">Repeat</keyword>
<keyword evidence="21" id="KW-1185">Reference proteome</keyword>
<dbReference type="SUPFAM" id="SSF69687">
    <property type="entry name" value="Integrin beta tail domain"/>
    <property type="match status" value="1"/>
</dbReference>
<feature type="disulfide bond" evidence="15">
    <location>
        <begin position="610"/>
        <end position="615"/>
    </location>
</feature>